<dbReference type="Gene3D" id="2.120.10.30">
    <property type="entry name" value="TolB, C-terminal domain"/>
    <property type="match status" value="2"/>
</dbReference>
<dbReference type="AlphaFoldDB" id="A0A9D7SA96"/>
<proteinExistence type="inferred from homology"/>
<dbReference type="Proteomes" id="UP000808349">
    <property type="component" value="Unassembled WGS sequence"/>
</dbReference>
<evidence type="ECO:0000313" key="2">
    <source>
        <dbReference type="EMBL" id="MBK9717756.1"/>
    </source>
</evidence>
<comment type="similarity">
    <text evidence="1">Belongs to the TolB family.</text>
</comment>
<protein>
    <submittedName>
        <fullName evidence="2">PD40 domain-containing protein</fullName>
    </submittedName>
</protein>
<name>A0A9D7SA96_9BACT</name>
<dbReference type="InterPro" id="IPR011042">
    <property type="entry name" value="6-blade_b-propeller_TolB-like"/>
</dbReference>
<evidence type="ECO:0000313" key="3">
    <source>
        <dbReference type="Proteomes" id="UP000808349"/>
    </source>
</evidence>
<gene>
    <name evidence="2" type="ORF">IPO85_09620</name>
</gene>
<dbReference type="PANTHER" id="PTHR36842">
    <property type="entry name" value="PROTEIN TOLB HOMOLOG"/>
    <property type="match status" value="1"/>
</dbReference>
<accession>A0A9D7SA96</accession>
<evidence type="ECO:0000256" key="1">
    <source>
        <dbReference type="ARBA" id="ARBA00009820"/>
    </source>
</evidence>
<organism evidence="2 3">
    <name type="scientific">Candidatus Defluviibacterium haderslevense</name>
    <dbReference type="NCBI Taxonomy" id="2981993"/>
    <lineage>
        <taxon>Bacteria</taxon>
        <taxon>Pseudomonadati</taxon>
        <taxon>Bacteroidota</taxon>
        <taxon>Saprospiria</taxon>
        <taxon>Saprospirales</taxon>
        <taxon>Saprospiraceae</taxon>
        <taxon>Candidatus Defluviibacterium</taxon>
    </lineage>
</organism>
<dbReference type="Pfam" id="PF07676">
    <property type="entry name" value="PD40"/>
    <property type="match status" value="5"/>
</dbReference>
<comment type="caution">
    <text evidence="2">The sequence shown here is derived from an EMBL/GenBank/DDBJ whole genome shotgun (WGS) entry which is preliminary data.</text>
</comment>
<reference evidence="2 3" key="1">
    <citation type="submission" date="2020-10" db="EMBL/GenBank/DDBJ databases">
        <title>Connecting structure to function with the recovery of over 1000 high-quality activated sludge metagenome-assembled genomes encoding full-length rRNA genes using long-read sequencing.</title>
        <authorList>
            <person name="Singleton C.M."/>
            <person name="Petriglieri F."/>
            <person name="Kristensen J.M."/>
            <person name="Kirkegaard R.H."/>
            <person name="Michaelsen T.Y."/>
            <person name="Andersen M.H."/>
            <person name="Karst S.M."/>
            <person name="Dueholm M.S."/>
            <person name="Nielsen P.H."/>
            <person name="Albertsen M."/>
        </authorList>
    </citation>
    <scope>NUCLEOTIDE SEQUENCE [LARGE SCALE GENOMIC DNA]</scope>
    <source>
        <strain evidence="2">Ribe_18-Q3-R11-54_BAT3C.373</strain>
    </source>
</reference>
<dbReference type="EMBL" id="JADKFW010000005">
    <property type="protein sequence ID" value="MBK9717756.1"/>
    <property type="molecule type" value="Genomic_DNA"/>
</dbReference>
<dbReference type="InterPro" id="IPR011659">
    <property type="entry name" value="WD40"/>
</dbReference>
<dbReference type="PANTHER" id="PTHR36842:SF1">
    <property type="entry name" value="PROTEIN TOLB"/>
    <property type="match status" value="1"/>
</dbReference>
<dbReference type="SUPFAM" id="SSF82171">
    <property type="entry name" value="DPP6 N-terminal domain-like"/>
    <property type="match status" value="1"/>
</dbReference>
<sequence>MTPILILIFFIFDNCKNKDANNVKSTQSSIPFVDSLNLKYPDEIHFKDVRQLTFGGNNAEAYWSSDGQRLCFQSDYAKWGASCDQIYYFNPFVDDLKVNAPNYVSKRGGRTTCSYFLPGDTSIIFASTQNQGSDCPAAPERKKGGKYVWAVFGSFDLFVADLKGNTRMQLTNNEYYDAEATVSPKGDKMVFTSDRSGDLELYIMDIDGRHQKQITHELGYDGGAFFSPDGTKLVFRASRPQTEEEKKEYRDLLSHGLVQPTNMEIFVCNIDGSDMKQITHLGKANWAPFFHPSGQKIIFSSNHAGTRGYEFNLYMINLDGTGLERISHDSVFDAFPMFSPDGKHLVFSSNRNNNGTHDTNLFVATWQD</sequence>